<sequence length="213" mass="22210">MAKSDPKLLTQAEYARHRKARGLSGGSREAVRKAVDRGHISVFGPDKLVDQVLADTQWERNTRVRASAEAPATGNTAQDLVDAAGAEPAAAAASPAPADQVTGPGEQLHADPGYQLSRSRQAAADARTAEIKLAELEGSLIRVDQVKSALASMLAPVREGLLQIPARLAPLLAPQSDPGRIQTLLEAEIHQVLAPLARASALGGGTSEQKATA</sequence>
<evidence type="ECO:0008006" key="4">
    <source>
        <dbReference type="Google" id="ProtNLM"/>
    </source>
</evidence>
<comment type="caution">
    <text evidence="2">The sequence shown here is derived from an EMBL/GenBank/DDBJ whole genome shotgun (WGS) entry which is preliminary data.</text>
</comment>
<dbReference type="RefSeq" id="WP_376850205.1">
    <property type="nucleotide sequence ID" value="NZ_JBHSMF010000006.1"/>
</dbReference>
<gene>
    <name evidence="2" type="ORF">ACFPOE_11415</name>
</gene>
<evidence type="ECO:0000256" key="1">
    <source>
        <dbReference type="SAM" id="MobiDB-lite"/>
    </source>
</evidence>
<evidence type="ECO:0000313" key="3">
    <source>
        <dbReference type="Proteomes" id="UP001596037"/>
    </source>
</evidence>
<dbReference type="Proteomes" id="UP001596037">
    <property type="component" value="Unassembled WGS sequence"/>
</dbReference>
<organism evidence="2 3">
    <name type="scientific">Caenimonas terrae</name>
    <dbReference type="NCBI Taxonomy" id="696074"/>
    <lineage>
        <taxon>Bacteria</taxon>
        <taxon>Pseudomonadati</taxon>
        <taxon>Pseudomonadota</taxon>
        <taxon>Betaproteobacteria</taxon>
        <taxon>Burkholderiales</taxon>
        <taxon>Comamonadaceae</taxon>
        <taxon>Caenimonas</taxon>
    </lineage>
</organism>
<evidence type="ECO:0000313" key="2">
    <source>
        <dbReference type="EMBL" id="MFC5498145.1"/>
    </source>
</evidence>
<protein>
    <recommendedName>
        <fullName evidence="4">Terminase small subunit</fullName>
    </recommendedName>
</protein>
<keyword evidence="3" id="KW-1185">Reference proteome</keyword>
<name>A0ABW0NDW4_9BURK</name>
<dbReference type="EMBL" id="JBHSMF010000006">
    <property type="protein sequence ID" value="MFC5498145.1"/>
    <property type="molecule type" value="Genomic_DNA"/>
</dbReference>
<feature type="region of interest" description="Disordered" evidence="1">
    <location>
        <begin position="85"/>
        <end position="112"/>
    </location>
</feature>
<feature type="compositionally biased region" description="Low complexity" evidence="1">
    <location>
        <begin position="85"/>
        <end position="98"/>
    </location>
</feature>
<proteinExistence type="predicted"/>
<feature type="region of interest" description="Disordered" evidence="1">
    <location>
        <begin position="1"/>
        <end position="31"/>
    </location>
</feature>
<accession>A0ABW0NDW4</accession>
<reference evidence="3" key="1">
    <citation type="journal article" date="2019" name="Int. J. Syst. Evol. Microbiol.">
        <title>The Global Catalogue of Microorganisms (GCM) 10K type strain sequencing project: providing services to taxonomists for standard genome sequencing and annotation.</title>
        <authorList>
            <consortium name="The Broad Institute Genomics Platform"/>
            <consortium name="The Broad Institute Genome Sequencing Center for Infectious Disease"/>
            <person name="Wu L."/>
            <person name="Ma J."/>
        </authorList>
    </citation>
    <scope>NUCLEOTIDE SEQUENCE [LARGE SCALE GENOMIC DNA]</scope>
    <source>
        <strain evidence="3">CCUG 57401</strain>
    </source>
</reference>